<dbReference type="Gene3D" id="1.10.10.10">
    <property type="entry name" value="Winged helix-like DNA-binding domain superfamily/Winged helix DNA-binding domain"/>
    <property type="match status" value="1"/>
</dbReference>
<dbReference type="SMART" id="SM00345">
    <property type="entry name" value="HTH_GNTR"/>
    <property type="match status" value="1"/>
</dbReference>
<dbReference type="GO" id="GO:0003677">
    <property type="term" value="F:DNA binding"/>
    <property type="evidence" value="ECO:0007669"/>
    <property type="project" value="UniProtKB-KW"/>
</dbReference>
<keyword evidence="1" id="KW-0805">Transcription regulation</keyword>
<dbReference type="InterPro" id="IPR036390">
    <property type="entry name" value="WH_DNA-bd_sf"/>
</dbReference>
<sequence length="226" mass="25249">MQTGRDRAYEVLRQRLVGGHYGPGTQLKEEPIARELGLSRTPVRTALRRLVEDGLATDGLGQGIHVSPWTEVDIEETFQLRMLLEPYAAFLAASRAGPGLIEVLCASNDEMRRGIDAGPEGIAQVQKANSTFHRALLDAAGSPRLRSMLGTIIDMPVIVRSFFLYSHEELEQSLHHHKDLTLAAQERDGELARQVMQLHLRMSYHRFMKHRNLFAARAHSADPGPV</sequence>
<evidence type="ECO:0000313" key="5">
    <source>
        <dbReference type="EMBL" id="PZQ77193.1"/>
    </source>
</evidence>
<dbReference type="Proteomes" id="UP000249135">
    <property type="component" value="Unassembled WGS sequence"/>
</dbReference>
<dbReference type="PANTHER" id="PTHR43537:SF5">
    <property type="entry name" value="UXU OPERON TRANSCRIPTIONAL REGULATOR"/>
    <property type="match status" value="1"/>
</dbReference>
<dbReference type="PROSITE" id="PS50949">
    <property type="entry name" value="HTH_GNTR"/>
    <property type="match status" value="1"/>
</dbReference>
<dbReference type="SUPFAM" id="SSF46785">
    <property type="entry name" value="Winged helix' DNA-binding domain"/>
    <property type="match status" value="1"/>
</dbReference>
<proteinExistence type="predicted"/>
<keyword evidence="3" id="KW-0804">Transcription</keyword>
<dbReference type="InterPro" id="IPR008920">
    <property type="entry name" value="TF_FadR/GntR_C"/>
</dbReference>
<evidence type="ECO:0000256" key="2">
    <source>
        <dbReference type="ARBA" id="ARBA00023125"/>
    </source>
</evidence>
<feature type="domain" description="HTH gntR-type" evidence="4">
    <location>
        <begin position="2"/>
        <end position="69"/>
    </location>
</feature>
<dbReference type="AlphaFoldDB" id="A0A2W5SC29"/>
<name>A0A2W5SC29_VARPD</name>
<evidence type="ECO:0000256" key="1">
    <source>
        <dbReference type="ARBA" id="ARBA00023015"/>
    </source>
</evidence>
<keyword evidence="2" id="KW-0238">DNA-binding</keyword>
<dbReference type="InterPro" id="IPR000524">
    <property type="entry name" value="Tscrpt_reg_HTH_GntR"/>
</dbReference>
<dbReference type="Pfam" id="PF00392">
    <property type="entry name" value="GntR"/>
    <property type="match status" value="1"/>
</dbReference>
<dbReference type="EMBL" id="QFPP01000028">
    <property type="protein sequence ID" value="PZQ77193.1"/>
    <property type="molecule type" value="Genomic_DNA"/>
</dbReference>
<dbReference type="Pfam" id="PF07729">
    <property type="entry name" value="FCD"/>
    <property type="match status" value="1"/>
</dbReference>
<reference evidence="5 6" key="1">
    <citation type="submission" date="2017-08" db="EMBL/GenBank/DDBJ databases">
        <title>Infants hospitalized years apart are colonized by the same room-sourced microbial strains.</title>
        <authorList>
            <person name="Brooks B."/>
            <person name="Olm M.R."/>
            <person name="Firek B.A."/>
            <person name="Baker R."/>
            <person name="Thomas B.C."/>
            <person name="Morowitz M.J."/>
            <person name="Banfield J.F."/>
        </authorList>
    </citation>
    <scope>NUCLEOTIDE SEQUENCE [LARGE SCALE GENOMIC DNA]</scope>
    <source>
        <strain evidence="5">S2_005_003_R2_41</strain>
    </source>
</reference>
<dbReference type="InterPro" id="IPR036388">
    <property type="entry name" value="WH-like_DNA-bd_sf"/>
</dbReference>
<dbReference type="GO" id="GO:0003700">
    <property type="term" value="F:DNA-binding transcription factor activity"/>
    <property type="evidence" value="ECO:0007669"/>
    <property type="project" value="InterPro"/>
</dbReference>
<evidence type="ECO:0000259" key="4">
    <source>
        <dbReference type="PROSITE" id="PS50949"/>
    </source>
</evidence>
<organism evidence="5 6">
    <name type="scientific">Variovorax paradoxus</name>
    <dbReference type="NCBI Taxonomy" id="34073"/>
    <lineage>
        <taxon>Bacteria</taxon>
        <taxon>Pseudomonadati</taxon>
        <taxon>Pseudomonadota</taxon>
        <taxon>Betaproteobacteria</taxon>
        <taxon>Burkholderiales</taxon>
        <taxon>Comamonadaceae</taxon>
        <taxon>Variovorax</taxon>
    </lineage>
</organism>
<accession>A0A2W5SC29</accession>
<dbReference type="PANTHER" id="PTHR43537">
    <property type="entry name" value="TRANSCRIPTIONAL REGULATOR, GNTR FAMILY"/>
    <property type="match status" value="1"/>
</dbReference>
<dbReference type="SUPFAM" id="SSF48008">
    <property type="entry name" value="GntR ligand-binding domain-like"/>
    <property type="match status" value="1"/>
</dbReference>
<evidence type="ECO:0000313" key="6">
    <source>
        <dbReference type="Proteomes" id="UP000249135"/>
    </source>
</evidence>
<dbReference type="InterPro" id="IPR011711">
    <property type="entry name" value="GntR_C"/>
</dbReference>
<dbReference type="Gene3D" id="1.20.120.530">
    <property type="entry name" value="GntR ligand-binding domain-like"/>
    <property type="match status" value="1"/>
</dbReference>
<gene>
    <name evidence="5" type="ORF">DI563_04615</name>
</gene>
<evidence type="ECO:0000256" key="3">
    <source>
        <dbReference type="ARBA" id="ARBA00023163"/>
    </source>
</evidence>
<dbReference type="SMART" id="SM00895">
    <property type="entry name" value="FCD"/>
    <property type="match status" value="1"/>
</dbReference>
<protein>
    <submittedName>
        <fullName evidence="5">GntR family transcriptional regulator</fullName>
    </submittedName>
</protein>
<comment type="caution">
    <text evidence="5">The sequence shown here is derived from an EMBL/GenBank/DDBJ whole genome shotgun (WGS) entry which is preliminary data.</text>
</comment>